<dbReference type="PANTHER" id="PTHR11412:SF172">
    <property type="entry name" value="LD23292P"/>
    <property type="match status" value="1"/>
</dbReference>
<evidence type="ECO:0000313" key="5">
    <source>
        <dbReference type="EMBL" id="JAG25442.1"/>
    </source>
</evidence>
<sequence length="634" mass="71889">MRIPKSSLFVWLTLLSPLVCGQDDDEGIGTNSRPWLNNKQQTTAWNQAADNNVIIKEPSYFVVASRMVRPGQVYKLTATILQTKYPLTVRASIQRNGVEMGAASQAMKPGISETLMIRVPPTSVRGDFKLRVEGLYNSLFGGSAFVNETILTFSQRSMTIFIQTDKPIYIQGETVNIRAIPINTELRPFDNTVDIFILDPKRFIMRRWLSRQSNLGTVSLSYQLSNQPRFGNWTIQVVAQKQVEEFVFLVEEYYQTRFEVNVTMPAFFFTTEQYLTGVVMANYTSGGPVSGNLTLKASIRPIRGERDLRSTESTYGYSEVVEKYFTFDEAVPFWYPASYYYSNSQTIPHLRFFNGVYEFRYPIAELEKHVPTLDGMEVMVTATVGERFLDEVITAYSIARVFNSSVQVNFLGGSPQVFKPAMPLSAYISVSFHDGSPLSNQRLATGQMEVTAEVISRSTGRRTIEPYPLKMSAEYNGIWEMKIDLRSQLGLDEDNKRAFEILNAVDSMRITASYRDSMGTVQASMLLLSHYSPTHNHIKISTSTTDAKVGEYIIFHVQSNFYMESFDYLVMSKGIVLHSSQEIMANNIRTFAVTLSAEMAPAATVLVYTLARHGDIVADRSMEFPRYRLFVRQK</sequence>
<feature type="domain" description="Macroglobulin" evidence="2">
    <location>
        <begin position="160"/>
        <end position="241"/>
    </location>
</feature>
<dbReference type="Pfam" id="PF07703">
    <property type="entry name" value="A2M_BRD"/>
    <property type="match status" value="1"/>
</dbReference>
<dbReference type="Gene3D" id="2.60.40.1940">
    <property type="match status" value="1"/>
</dbReference>
<dbReference type="GO" id="GO:0004866">
    <property type="term" value="F:endopeptidase inhibitor activity"/>
    <property type="evidence" value="ECO:0007669"/>
    <property type="project" value="InterPro"/>
</dbReference>
<dbReference type="InterPro" id="IPR002890">
    <property type="entry name" value="MG2"/>
</dbReference>
<dbReference type="Gene3D" id="2.60.40.1930">
    <property type="match status" value="2"/>
</dbReference>
<protein>
    <recommendedName>
        <fullName evidence="6">CD109 antigen</fullName>
    </recommendedName>
</protein>
<dbReference type="Gene3D" id="2.60.40.2950">
    <property type="match status" value="1"/>
</dbReference>
<gene>
    <name evidence="5" type="ORF">CM83_73653</name>
</gene>
<feature type="domain" description="Alpha-2-macroglobulin bait region" evidence="3">
    <location>
        <begin position="538"/>
        <end position="619"/>
    </location>
</feature>
<dbReference type="InterPro" id="IPR011625">
    <property type="entry name" value="A2M_N_BRD"/>
</dbReference>
<evidence type="ECO:0000259" key="2">
    <source>
        <dbReference type="Pfam" id="PF01835"/>
    </source>
</evidence>
<reference evidence="5" key="1">
    <citation type="journal article" date="2014" name="PLoS ONE">
        <title>Transcriptome-Based Identification of ABC Transporters in the Western Tarnished Plant Bug Lygus hesperus.</title>
        <authorList>
            <person name="Hull J.J."/>
            <person name="Chaney K."/>
            <person name="Geib S.M."/>
            <person name="Fabrick J.A."/>
            <person name="Brent C.S."/>
            <person name="Walsh D."/>
            <person name="Lavine L.C."/>
        </authorList>
    </citation>
    <scope>NUCLEOTIDE SEQUENCE</scope>
</reference>
<accession>A0A0A9XXA7</accession>
<evidence type="ECO:0000259" key="4">
    <source>
        <dbReference type="Pfam" id="PF17791"/>
    </source>
</evidence>
<dbReference type="InterPro" id="IPR041555">
    <property type="entry name" value="MG3"/>
</dbReference>
<dbReference type="AlphaFoldDB" id="A0A0A9XXA7"/>
<proteinExistence type="predicted"/>
<keyword evidence="1" id="KW-0732">Signal</keyword>
<dbReference type="Pfam" id="PF01835">
    <property type="entry name" value="MG2"/>
    <property type="match status" value="1"/>
</dbReference>
<reference evidence="5" key="2">
    <citation type="submission" date="2014-07" db="EMBL/GenBank/DDBJ databases">
        <authorList>
            <person name="Hull J."/>
        </authorList>
    </citation>
    <scope>NUCLEOTIDE SEQUENCE</scope>
</reference>
<feature type="signal peptide" evidence="1">
    <location>
        <begin position="1"/>
        <end position="21"/>
    </location>
</feature>
<dbReference type="EMBL" id="GBHO01018162">
    <property type="protein sequence ID" value="JAG25442.1"/>
    <property type="molecule type" value="Transcribed_RNA"/>
</dbReference>
<feature type="chain" id="PRO_5002072040" description="CD109 antigen" evidence="1">
    <location>
        <begin position="22"/>
        <end position="634"/>
    </location>
</feature>
<evidence type="ECO:0000259" key="3">
    <source>
        <dbReference type="Pfam" id="PF07703"/>
    </source>
</evidence>
<dbReference type="Pfam" id="PF17791">
    <property type="entry name" value="MG3"/>
    <property type="match status" value="1"/>
</dbReference>
<dbReference type="PANTHER" id="PTHR11412">
    <property type="entry name" value="MACROGLOBULIN / COMPLEMENT"/>
    <property type="match status" value="1"/>
</dbReference>
<dbReference type="InterPro" id="IPR050473">
    <property type="entry name" value="A2M/Complement_sys"/>
</dbReference>
<feature type="domain" description="Macroglobulin" evidence="4">
    <location>
        <begin position="256"/>
        <end position="306"/>
    </location>
</feature>
<name>A0A0A9XXA7_LYGHE</name>
<evidence type="ECO:0000256" key="1">
    <source>
        <dbReference type="SAM" id="SignalP"/>
    </source>
</evidence>
<evidence type="ECO:0008006" key="6">
    <source>
        <dbReference type="Google" id="ProtNLM"/>
    </source>
</evidence>
<organism evidence="5">
    <name type="scientific">Lygus hesperus</name>
    <name type="common">Western plant bug</name>
    <dbReference type="NCBI Taxonomy" id="30085"/>
    <lineage>
        <taxon>Eukaryota</taxon>
        <taxon>Metazoa</taxon>
        <taxon>Ecdysozoa</taxon>
        <taxon>Arthropoda</taxon>
        <taxon>Hexapoda</taxon>
        <taxon>Insecta</taxon>
        <taxon>Pterygota</taxon>
        <taxon>Neoptera</taxon>
        <taxon>Paraneoptera</taxon>
        <taxon>Hemiptera</taxon>
        <taxon>Heteroptera</taxon>
        <taxon>Panheteroptera</taxon>
        <taxon>Cimicomorpha</taxon>
        <taxon>Miridae</taxon>
        <taxon>Mirini</taxon>
        <taxon>Lygus</taxon>
    </lineage>
</organism>